<dbReference type="AlphaFoldDB" id="K0J4N0"/>
<dbReference type="CDD" id="cd00090">
    <property type="entry name" value="HTH_ARSR"/>
    <property type="match status" value="1"/>
</dbReference>
<name>K0J4N0_AMPXN</name>
<dbReference type="PANTHER" id="PTHR43132:SF6">
    <property type="entry name" value="HTH-TYPE TRANSCRIPTIONAL REPRESSOR CZRA"/>
    <property type="match status" value="1"/>
</dbReference>
<dbReference type="OrthoDB" id="9794330at2"/>
<evidence type="ECO:0000256" key="3">
    <source>
        <dbReference type="ARBA" id="ARBA00023163"/>
    </source>
</evidence>
<dbReference type="SMART" id="SM00418">
    <property type="entry name" value="HTH_ARSR"/>
    <property type="match status" value="1"/>
</dbReference>
<dbReference type="STRING" id="698758.AXY_21550"/>
<dbReference type="EMBL" id="AP012050">
    <property type="protein sequence ID" value="BAM48287.1"/>
    <property type="molecule type" value="Genomic_DNA"/>
</dbReference>
<dbReference type="HOGENOM" id="CLU_097806_7_4_9"/>
<sequence>MTQLFDEQTIEKTIRLFKMLSDKTRLSIMLLIKEQEMNVSEISRALNMEQSAISHQLSALRSERLVKSRREKRSVFYSPNDQHVYDILTQVIDHALEDDCNHTYPSTKSH</sequence>
<evidence type="ECO:0000313" key="5">
    <source>
        <dbReference type="EMBL" id="BAM48287.1"/>
    </source>
</evidence>
<dbReference type="PRINTS" id="PR00778">
    <property type="entry name" value="HTHARSR"/>
</dbReference>
<keyword evidence="3" id="KW-0804">Transcription</keyword>
<accession>K0J4N0</accession>
<keyword evidence="2" id="KW-0238">DNA-binding</keyword>
<dbReference type="InterPro" id="IPR001845">
    <property type="entry name" value="HTH_ArsR_DNA-bd_dom"/>
</dbReference>
<dbReference type="InterPro" id="IPR051011">
    <property type="entry name" value="Metal_resp_trans_reg"/>
</dbReference>
<evidence type="ECO:0000259" key="4">
    <source>
        <dbReference type="PROSITE" id="PS50987"/>
    </source>
</evidence>
<evidence type="ECO:0000256" key="2">
    <source>
        <dbReference type="ARBA" id="ARBA00023125"/>
    </source>
</evidence>
<dbReference type="PATRIC" id="fig|698758.3.peg.2165"/>
<dbReference type="InterPro" id="IPR011991">
    <property type="entry name" value="ArsR-like_HTH"/>
</dbReference>
<dbReference type="KEGG" id="axl:AXY_21550"/>
<dbReference type="GO" id="GO:0003677">
    <property type="term" value="F:DNA binding"/>
    <property type="evidence" value="ECO:0007669"/>
    <property type="project" value="UniProtKB-KW"/>
</dbReference>
<dbReference type="InterPro" id="IPR036388">
    <property type="entry name" value="WH-like_DNA-bd_sf"/>
</dbReference>
<dbReference type="InterPro" id="IPR036390">
    <property type="entry name" value="WH_DNA-bd_sf"/>
</dbReference>
<evidence type="ECO:0000313" key="6">
    <source>
        <dbReference type="Proteomes" id="UP000006294"/>
    </source>
</evidence>
<protein>
    <submittedName>
        <fullName evidence="5">Putative ArsR family transcriptional regulator</fullName>
    </submittedName>
</protein>
<gene>
    <name evidence="5" type="ordered locus">AXY_21550</name>
</gene>
<dbReference type="eggNOG" id="COG0640">
    <property type="taxonomic scope" value="Bacteria"/>
</dbReference>
<dbReference type="PROSITE" id="PS50987">
    <property type="entry name" value="HTH_ARSR_2"/>
    <property type="match status" value="1"/>
</dbReference>
<dbReference type="SUPFAM" id="SSF46785">
    <property type="entry name" value="Winged helix' DNA-binding domain"/>
    <property type="match status" value="1"/>
</dbReference>
<dbReference type="Pfam" id="PF01022">
    <property type="entry name" value="HTH_5"/>
    <property type="match status" value="1"/>
</dbReference>
<feature type="domain" description="HTH arsR-type" evidence="4">
    <location>
        <begin position="5"/>
        <end position="99"/>
    </location>
</feature>
<reference evidence="5 6" key="1">
    <citation type="submission" date="2011-01" db="EMBL/GenBank/DDBJ databases">
        <title>Whole genome sequence of Amphibacillus xylinus NBRC 15112.</title>
        <authorList>
            <person name="Nakazawa H."/>
            <person name="Katano Y."/>
            <person name="Nakamura S."/>
            <person name="Sasagawa M."/>
            <person name="Fukada J."/>
            <person name="Arai T."/>
            <person name="Sasakura N."/>
            <person name="Mochizuki D."/>
            <person name="Hosoyama A."/>
            <person name="Harada K."/>
            <person name="Horikawa H."/>
            <person name="Kato Y."/>
            <person name="Harada T."/>
            <person name="Sasaki K."/>
            <person name="Sekiguchi M."/>
            <person name="Hodoyama M."/>
            <person name="Nishiko R."/>
            <person name="Narita H."/>
            <person name="Hanamaki A."/>
            <person name="Hata C."/>
            <person name="Konno Y."/>
            <person name="Niimura Y."/>
            <person name="Yamazaki S."/>
            <person name="Fujita N."/>
        </authorList>
    </citation>
    <scope>NUCLEOTIDE SEQUENCE [LARGE SCALE GENOMIC DNA]</scope>
    <source>
        <strain evidence="6">ATCC 51415 / DSM 6626 / JCM 7361 / LMG 17667 / NBRC 15112 / Ep01</strain>
    </source>
</reference>
<dbReference type="Proteomes" id="UP000006294">
    <property type="component" value="Chromosome"/>
</dbReference>
<proteinExistence type="predicted"/>
<dbReference type="Gene3D" id="1.10.10.10">
    <property type="entry name" value="Winged helix-like DNA-binding domain superfamily/Winged helix DNA-binding domain"/>
    <property type="match status" value="1"/>
</dbReference>
<dbReference type="GO" id="GO:0003700">
    <property type="term" value="F:DNA-binding transcription factor activity"/>
    <property type="evidence" value="ECO:0007669"/>
    <property type="project" value="InterPro"/>
</dbReference>
<dbReference type="RefSeq" id="WP_015010870.1">
    <property type="nucleotide sequence ID" value="NC_018704.1"/>
</dbReference>
<organism evidence="5 6">
    <name type="scientific">Amphibacillus xylanus (strain ATCC 51415 / DSM 6626 / JCM 7361 / LMG 17667 / NBRC 15112 / Ep01)</name>
    <dbReference type="NCBI Taxonomy" id="698758"/>
    <lineage>
        <taxon>Bacteria</taxon>
        <taxon>Bacillati</taxon>
        <taxon>Bacillota</taxon>
        <taxon>Bacilli</taxon>
        <taxon>Bacillales</taxon>
        <taxon>Bacillaceae</taxon>
        <taxon>Amphibacillus</taxon>
    </lineage>
</organism>
<dbReference type="PANTHER" id="PTHR43132">
    <property type="entry name" value="ARSENICAL RESISTANCE OPERON REPRESSOR ARSR-RELATED"/>
    <property type="match status" value="1"/>
</dbReference>
<dbReference type="NCBIfam" id="NF033788">
    <property type="entry name" value="HTH_metalloreg"/>
    <property type="match status" value="1"/>
</dbReference>
<evidence type="ECO:0000256" key="1">
    <source>
        <dbReference type="ARBA" id="ARBA00023015"/>
    </source>
</evidence>
<keyword evidence="6" id="KW-1185">Reference proteome</keyword>
<keyword evidence="1" id="KW-0805">Transcription regulation</keyword>